<evidence type="ECO:0000256" key="5">
    <source>
        <dbReference type="ARBA" id="ARBA00023288"/>
    </source>
</evidence>
<sequence length="416" mass="46211">MMLTACGSNNESEKTASGATKMTFWTFVDAQGNFYKDAAKAWNKTHKQKIALKVSVLPYATEYQKLTVALRSGSGAPDIVDVELSQTATQLKGKNPTYYPLNAELKPYMNKLVQSRLDNYKKGKNYYGLDYHVGTTVTYYNTDILKKAGVDYTKIKTWADYTKAGEQVKAKTGKYMTELEYSASFQLDAMTSQQHADYIKGSKADLDNAAVTRALQMQKDWIYKDKIARAAVGGNLDNDQYFAEMNKGNVASVTMPAWYMERMADHMPKLSQKIAIAPMPVFKSNDLRSAGGGGTGTMVTTQARNKKLAAKFVVWSKASRNQAVKIWTKLGFDPVRKDIWTEPVMKSSNKYTKYFGKNIFDTFSALADQTTSVSQTKPLSPDVNDALLKNVLPSTIMHDKESAATALKKATAALNQ</sequence>
<keyword evidence="4" id="KW-0564">Palmitate</keyword>
<evidence type="ECO:0000313" key="7">
    <source>
        <dbReference type="Proteomes" id="UP000051804"/>
    </source>
</evidence>
<dbReference type="Gene3D" id="3.40.190.10">
    <property type="entry name" value="Periplasmic binding protein-like II"/>
    <property type="match status" value="1"/>
</dbReference>
<dbReference type="EMBL" id="AZDJ01000032">
    <property type="protein sequence ID" value="KRK70504.1"/>
    <property type="molecule type" value="Genomic_DNA"/>
</dbReference>
<gene>
    <name evidence="6" type="ORF">FD02_GL000574</name>
</gene>
<dbReference type="SUPFAM" id="SSF53850">
    <property type="entry name" value="Periplasmic binding protein-like II"/>
    <property type="match status" value="1"/>
</dbReference>
<keyword evidence="7" id="KW-1185">Reference proteome</keyword>
<dbReference type="InterPro" id="IPR050490">
    <property type="entry name" value="Bact_solute-bd_prot1"/>
</dbReference>
<evidence type="ECO:0000256" key="3">
    <source>
        <dbReference type="ARBA" id="ARBA00023136"/>
    </source>
</evidence>
<evidence type="ECO:0000256" key="2">
    <source>
        <dbReference type="ARBA" id="ARBA00022729"/>
    </source>
</evidence>
<accession>A0A0R1JHA3</accession>
<keyword evidence="1" id="KW-1003">Cell membrane</keyword>
<name>A0A0R1JHA3_9LACO</name>
<dbReference type="InterPro" id="IPR006059">
    <property type="entry name" value="SBP"/>
</dbReference>
<proteinExistence type="predicted"/>
<keyword evidence="3" id="KW-0472">Membrane</keyword>
<dbReference type="PANTHER" id="PTHR43649">
    <property type="entry name" value="ARABINOSE-BINDING PROTEIN-RELATED"/>
    <property type="match status" value="1"/>
</dbReference>
<evidence type="ECO:0000256" key="4">
    <source>
        <dbReference type="ARBA" id="ARBA00023139"/>
    </source>
</evidence>
<organism evidence="6 7">
    <name type="scientific">Lacticaseibacillus nasuensis JCM 17158</name>
    <dbReference type="NCBI Taxonomy" id="1291734"/>
    <lineage>
        <taxon>Bacteria</taxon>
        <taxon>Bacillati</taxon>
        <taxon>Bacillota</taxon>
        <taxon>Bacilli</taxon>
        <taxon>Lactobacillales</taxon>
        <taxon>Lactobacillaceae</taxon>
        <taxon>Lacticaseibacillus</taxon>
    </lineage>
</organism>
<dbReference type="AlphaFoldDB" id="A0A0R1JHA3"/>
<dbReference type="PANTHER" id="PTHR43649:SF33">
    <property type="entry name" value="POLYGALACTURONAN_RHAMNOGALACTURONAN-BINDING PROTEIN YTCQ"/>
    <property type="match status" value="1"/>
</dbReference>
<evidence type="ECO:0000313" key="6">
    <source>
        <dbReference type="EMBL" id="KRK70504.1"/>
    </source>
</evidence>
<keyword evidence="2" id="KW-0732">Signal</keyword>
<protein>
    <submittedName>
        <fullName evidence="6">Uncharacterized protein</fullName>
    </submittedName>
</protein>
<evidence type="ECO:0000256" key="1">
    <source>
        <dbReference type="ARBA" id="ARBA00022475"/>
    </source>
</evidence>
<dbReference type="Pfam" id="PF01547">
    <property type="entry name" value="SBP_bac_1"/>
    <property type="match status" value="1"/>
</dbReference>
<reference evidence="6 7" key="1">
    <citation type="journal article" date="2015" name="Genome Announc.">
        <title>Expanding the biotechnology potential of lactobacilli through comparative genomics of 213 strains and associated genera.</title>
        <authorList>
            <person name="Sun Z."/>
            <person name="Harris H.M."/>
            <person name="McCann A."/>
            <person name="Guo C."/>
            <person name="Argimon S."/>
            <person name="Zhang W."/>
            <person name="Yang X."/>
            <person name="Jeffery I.B."/>
            <person name="Cooney J.C."/>
            <person name="Kagawa T.F."/>
            <person name="Liu W."/>
            <person name="Song Y."/>
            <person name="Salvetti E."/>
            <person name="Wrobel A."/>
            <person name="Rasinkangas P."/>
            <person name="Parkhill J."/>
            <person name="Rea M.C."/>
            <person name="O'Sullivan O."/>
            <person name="Ritari J."/>
            <person name="Douillard F.P."/>
            <person name="Paul Ross R."/>
            <person name="Yang R."/>
            <person name="Briner A.E."/>
            <person name="Felis G.E."/>
            <person name="de Vos W.M."/>
            <person name="Barrangou R."/>
            <person name="Klaenhammer T.R."/>
            <person name="Caufield P.W."/>
            <person name="Cui Y."/>
            <person name="Zhang H."/>
            <person name="O'Toole P.W."/>
        </authorList>
    </citation>
    <scope>NUCLEOTIDE SEQUENCE [LARGE SCALE GENOMIC DNA]</scope>
    <source>
        <strain evidence="6 7">JCM 17158</strain>
    </source>
</reference>
<dbReference type="STRING" id="1291734.FD02_GL000574"/>
<keyword evidence="5" id="KW-0449">Lipoprotein</keyword>
<comment type="caution">
    <text evidence="6">The sequence shown here is derived from an EMBL/GenBank/DDBJ whole genome shotgun (WGS) entry which is preliminary data.</text>
</comment>
<dbReference type="PATRIC" id="fig|1291734.4.peg.589"/>
<dbReference type="Proteomes" id="UP000051804">
    <property type="component" value="Unassembled WGS sequence"/>
</dbReference>